<gene>
    <name evidence="2" type="ORF">Cgig2_018726</name>
</gene>
<feature type="domain" description="Reverse transcriptase zinc-binding" evidence="1">
    <location>
        <begin position="46"/>
        <end position="102"/>
    </location>
</feature>
<reference evidence="2" key="1">
    <citation type="submission" date="2022-04" db="EMBL/GenBank/DDBJ databases">
        <title>Carnegiea gigantea Genome sequencing and assembly v2.</title>
        <authorList>
            <person name="Copetti D."/>
            <person name="Sanderson M.J."/>
            <person name="Burquez A."/>
            <person name="Wojciechowski M.F."/>
        </authorList>
    </citation>
    <scope>NUCLEOTIDE SEQUENCE</scope>
    <source>
        <strain evidence="2">SGP5-SGP5p</strain>
        <tissue evidence="2">Aerial part</tissue>
    </source>
</reference>
<keyword evidence="3" id="KW-1185">Reference proteome</keyword>
<evidence type="ECO:0000313" key="2">
    <source>
        <dbReference type="EMBL" id="KAJ8422997.1"/>
    </source>
</evidence>
<dbReference type="EMBL" id="JAKOGI010002083">
    <property type="protein sequence ID" value="KAJ8422997.1"/>
    <property type="molecule type" value="Genomic_DNA"/>
</dbReference>
<evidence type="ECO:0000313" key="3">
    <source>
        <dbReference type="Proteomes" id="UP001153076"/>
    </source>
</evidence>
<dbReference type="Pfam" id="PF13966">
    <property type="entry name" value="zf-RVT"/>
    <property type="match status" value="1"/>
</dbReference>
<dbReference type="OrthoDB" id="1726447at2759"/>
<accession>A0A9Q1GPD4</accession>
<evidence type="ECO:0000259" key="1">
    <source>
        <dbReference type="Pfam" id="PF13966"/>
    </source>
</evidence>
<dbReference type="AlphaFoldDB" id="A0A9Q1GPD4"/>
<name>A0A9Q1GPD4_9CARY</name>
<dbReference type="Proteomes" id="UP001153076">
    <property type="component" value="Unassembled WGS sequence"/>
</dbReference>
<proteinExistence type="predicted"/>
<sequence>MEDDSHITARAFSGWRWENNSTPNIKGRLWIAWQSRLYEVQARPNVPRNAFISWVLIHHRLPTKQRLAKFQPQTDNLYVLRSTEEEEEAHLFRTYNYAKTIWNELRKWWRYTPDVQNSSQLLRDLKHSKGLGTLKQITSAIITATNYDIWCARNHMIFKKQQITAYQIAYLIKDQVRSTILLLST</sequence>
<protein>
    <recommendedName>
        <fullName evidence="1">Reverse transcriptase zinc-binding domain-containing protein</fullName>
    </recommendedName>
</protein>
<dbReference type="InterPro" id="IPR026960">
    <property type="entry name" value="RVT-Znf"/>
</dbReference>
<comment type="caution">
    <text evidence="2">The sequence shown here is derived from an EMBL/GenBank/DDBJ whole genome shotgun (WGS) entry which is preliminary data.</text>
</comment>
<organism evidence="2 3">
    <name type="scientific">Carnegiea gigantea</name>
    <dbReference type="NCBI Taxonomy" id="171969"/>
    <lineage>
        <taxon>Eukaryota</taxon>
        <taxon>Viridiplantae</taxon>
        <taxon>Streptophyta</taxon>
        <taxon>Embryophyta</taxon>
        <taxon>Tracheophyta</taxon>
        <taxon>Spermatophyta</taxon>
        <taxon>Magnoliopsida</taxon>
        <taxon>eudicotyledons</taxon>
        <taxon>Gunneridae</taxon>
        <taxon>Pentapetalae</taxon>
        <taxon>Caryophyllales</taxon>
        <taxon>Cactineae</taxon>
        <taxon>Cactaceae</taxon>
        <taxon>Cactoideae</taxon>
        <taxon>Echinocereeae</taxon>
        <taxon>Carnegiea</taxon>
    </lineage>
</organism>